<evidence type="ECO:0000256" key="3">
    <source>
        <dbReference type="ARBA" id="ARBA00023163"/>
    </source>
</evidence>
<dbReference type="InterPro" id="IPR036388">
    <property type="entry name" value="WH-like_DNA-bd_sf"/>
</dbReference>
<dbReference type="SMART" id="SM00421">
    <property type="entry name" value="HTH_LUXR"/>
    <property type="match status" value="1"/>
</dbReference>
<evidence type="ECO:0000256" key="1">
    <source>
        <dbReference type="ARBA" id="ARBA00023015"/>
    </source>
</evidence>
<proteinExistence type="predicted"/>
<dbReference type="PRINTS" id="PR00038">
    <property type="entry name" value="HTHLUXR"/>
</dbReference>
<evidence type="ECO:0000259" key="4">
    <source>
        <dbReference type="PROSITE" id="PS50043"/>
    </source>
</evidence>
<dbReference type="Gene3D" id="1.10.10.10">
    <property type="entry name" value="Winged helix-like DNA-binding domain superfamily/Winged helix DNA-binding domain"/>
    <property type="match status" value="1"/>
</dbReference>
<keyword evidence="2" id="KW-0238">DNA-binding</keyword>
<dbReference type="Pfam" id="PF00196">
    <property type="entry name" value="GerE"/>
    <property type="match status" value="1"/>
</dbReference>
<dbReference type="CDD" id="cd06170">
    <property type="entry name" value="LuxR_C_like"/>
    <property type="match status" value="1"/>
</dbReference>
<feature type="domain" description="HTH luxR-type" evidence="4">
    <location>
        <begin position="15"/>
        <end position="80"/>
    </location>
</feature>
<sequence>ARPVQRDAVPAGPDGPAVLDGLAAMERQVASLVMEGATNREIAARLFVSVKTVEATLTRVYRKLGIRSRVDIVRLAAGRRAK</sequence>
<evidence type="ECO:0000313" key="6">
    <source>
        <dbReference type="Proteomes" id="UP001458415"/>
    </source>
</evidence>
<gene>
    <name evidence="5" type="ORF">ABT317_44540</name>
</gene>
<dbReference type="EMBL" id="JBEPCU010001535">
    <property type="protein sequence ID" value="MER6983837.1"/>
    <property type="molecule type" value="Genomic_DNA"/>
</dbReference>
<protein>
    <submittedName>
        <fullName evidence="5">Helix-turn-helix transcriptional regulator</fullName>
    </submittedName>
</protein>
<reference evidence="5 6" key="1">
    <citation type="submission" date="2024-06" db="EMBL/GenBank/DDBJ databases">
        <title>The Natural Products Discovery Center: Release of the First 8490 Sequenced Strains for Exploring Actinobacteria Biosynthetic Diversity.</title>
        <authorList>
            <person name="Kalkreuter E."/>
            <person name="Kautsar S.A."/>
            <person name="Yang D."/>
            <person name="Bader C.D."/>
            <person name="Teijaro C.N."/>
            <person name="Fluegel L."/>
            <person name="Davis C.M."/>
            <person name="Simpson J.R."/>
            <person name="Lauterbach L."/>
            <person name="Steele A.D."/>
            <person name="Gui C."/>
            <person name="Meng S."/>
            <person name="Li G."/>
            <person name="Viehrig K."/>
            <person name="Ye F."/>
            <person name="Su P."/>
            <person name="Kiefer A.F."/>
            <person name="Nichols A."/>
            <person name="Cepeda A.J."/>
            <person name="Yan W."/>
            <person name="Fan B."/>
            <person name="Jiang Y."/>
            <person name="Adhikari A."/>
            <person name="Zheng C.-J."/>
            <person name="Schuster L."/>
            <person name="Cowan T.M."/>
            <person name="Smanski M.J."/>
            <person name="Chevrette M.G."/>
            <person name="De Carvalho L.P.S."/>
            <person name="Shen B."/>
        </authorList>
    </citation>
    <scope>NUCLEOTIDE SEQUENCE [LARGE SCALE GENOMIC DNA]</scope>
    <source>
        <strain evidence="5 6">NPDC000634</strain>
    </source>
</reference>
<dbReference type="PANTHER" id="PTHR44688:SF16">
    <property type="entry name" value="DNA-BINDING TRANSCRIPTIONAL ACTIVATOR DEVR_DOSR"/>
    <property type="match status" value="1"/>
</dbReference>
<dbReference type="PANTHER" id="PTHR44688">
    <property type="entry name" value="DNA-BINDING TRANSCRIPTIONAL ACTIVATOR DEVR_DOSR"/>
    <property type="match status" value="1"/>
</dbReference>
<dbReference type="Proteomes" id="UP001458415">
    <property type="component" value="Unassembled WGS sequence"/>
</dbReference>
<evidence type="ECO:0000313" key="5">
    <source>
        <dbReference type="EMBL" id="MER6983837.1"/>
    </source>
</evidence>
<accession>A0ABV1WI15</accession>
<dbReference type="PROSITE" id="PS50043">
    <property type="entry name" value="HTH_LUXR_2"/>
    <property type="match status" value="1"/>
</dbReference>
<dbReference type="SUPFAM" id="SSF46894">
    <property type="entry name" value="C-terminal effector domain of the bipartite response regulators"/>
    <property type="match status" value="1"/>
</dbReference>
<keyword evidence="1" id="KW-0805">Transcription regulation</keyword>
<dbReference type="InterPro" id="IPR016032">
    <property type="entry name" value="Sig_transdc_resp-reg_C-effctor"/>
</dbReference>
<keyword evidence="6" id="KW-1185">Reference proteome</keyword>
<feature type="non-terminal residue" evidence="5">
    <location>
        <position position="1"/>
    </location>
</feature>
<evidence type="ECO:0000256" key="2">
    <source>
        <dbReference type="ARBA" id="ARBA00023125"/>
    </source>
</evidence>
<keyword evidence="3" id="KW-0804">Transcription</keyword>
<name>A0ABV1WI15_9ACTN</name>
<dbReference type="InterPro" id="IPR000792">
    <property type="entry name" value="Tscrpt_reg_LuxR_C"/>
</dbReference>
<comment type="caution">
    <text evidence="5">The sequence shown here is derived from an EMBL/GenBank/DDBJ whole genome shotgun (WGS) entry which is preliminary data.</text>
</comment>
<organism evidence="5 6">
    <name type="scientific">Streptomyces carpinensis</name>
    <dbReference type="NCBI Taxonomy" id="66369"/>
    <lineage>
        <taxon>Bacteria</taxon>
        <taxon>Bacillati</taxon>
        <taxon>Actinomycetota</taxon>
        <taxon>Actinomycetes</taxon>
        <taxon>Kitasatosporales</taxon>
        <taxon>Streptomycetaceae</taxon>
        <taxon>Streptomyces</taxon>
    </lineage>
</organism>